<keyword evidence="2" id="KW-1185">Reference proteome</keyword>
<dbReference type="InterPro" id="IPR011050">
    <property type="entry name" value="Pectin_lyase_fold/virulence"/>
</dbReference>
<comment type="caution">
    <text evidence="1">The sequence shown here is derived from an EMBL/GenBank/DDBJ whole genome shotgun (WGS) entry which is preliminary data.</text>
</comment>
<evidence type="ECO:0000313" key="1">
    <source>
        <dbReference type="EMBL" id="RJX66703.1"/>
    </source>
</evidence>
<name>A0A419QZQ7_9SPHN</name>
<protein>
    <submittedName>
        <fullName evidence="1">Uncharacterized protein</fullName>
    </submittedName>
</protein>
<dbReference type="OrthoDB" id="7542946at2"/>
<dbReference type="PROSITE" id="PS51318">
    <property type="entry name" value="TAT"/>
    <property type="match status" value="1"/>
</dbReference>
<dbReference type="EMBL" id="RAHJ01000019">
    <property type="protein sequence ID" value="RJX66703.1"/>
    <property type="molecule type" value="Genomic_DNA"/>
</dbReference>
<organism evidence="1 2">
    <name type="scientific">Tsuneonella suprasediminis</name>
    <dbReference type="NCBI Taxonomy" id="2306996"/>
    <lineage>
        <taxon>Bacteria</taxon>
        <taxon>Pseudomonadati</taxon>
        <taxon>Pseudomonadota</taxon>
        <taxon>Alphaproteobacteria</taxon>
        <taxon>Sphingomonadales</taxon>
        <taxon>Erythrobacteraceae</taxon>
        <taxon>Tsuneonella</taxon>
    </lineage>
</organism>
<dbReference type="SUPFAM" id="SSF51126">
    <property type="entry name" value="Pectin lyase-like"/>
    <property type="match status" value="1"/>
</dbReference>
<dbReference type="InterPro" id="IPR012334">
    <property type="entry name" value="Pectin_lyas_fold"/>
</dbReference>
<dbReference type="Proteomes" id="UP000284322">
    <property type="component" value="Unassembled WGS sequence"/>
</dbReference>
<dbReference type="RefSeq" id="WP_120109742.1">
    <property type="nucleotide sequence ID" value="NZ_RAHJ01000019.1"/>
</dbReference>
<reference evidence="1 2" key="1">
    <citation type="submission" date="2018-09" db="EMBL/GenBank/DDBJ databases">
        <title>Altererythrobacter sp.Ery1 and Ery12, the genome sequencing of novel strains in genus Alterythrobacter.</title>
        <authorList>
            <person name="Cheng H."/>
            <person name="Wu Y.-H."/>
            <person name="Fang C."/>
            <person name="Xu X.-W."/>
        </authorList>
    </citation>
    <scope>NUCLEOTIDE SEQUENCE [LARGE SCALE GENOMIC DNA]</scope>
    <source>
        <strain evidence="1 2">Ery12</strain>
    </source>
</reference>
<accession>A0A419QZQ7</accession>
<dbReference type="Gene3D" id="2.160.20.10">
    <property type="entry name" value="Single-stranded right-handed beta-helix, Pectin lyase-like"/>
    <property type="match status" value="1"/>
</dbReference>
<evidence type="ECO:0000313" key="2">
    <source>
        <dbReference type="Proteomes" id="UP000284322"/>
    </source>
</evidence>
<proteinExistence type="predicted"/>
<sequence>MNTRRTFISRGIAGAGVAAMTATSSRSAATEVRPLPAVPMVGSRKAISAIDPQTHQLVYLAEPGREGLFRWTLEIADRIVSSDRVQAIYVRSTLKEHQGAWVRYIESDVKASWFGVVGDGQTNNTAALMEALSFLKQSGGGMLTLPKGIILTDALGNLAQSNLTIRGAGMRETVLRARHEGVAFLADAFPAPVSKQPFVDQFNLEDLTLEGNAGTTDILKMQGIARSHFTRINLREAGAPDSKALHLRCVVTAVFLECFISYNYNSMTHVPKWGVYADEGRRNRISTGHTSNCSFINCEINGVYTGIELVRADQTIMIGGASQNCNGYGIKINNPSRFNTFQNVGFENSNSQADLVDKGVLSNFEGCYFSGKAIFAGQQCRVRNCFGERIEIGKEAEQTDISNIRLSHWKSGSGGIVNLSKSSRLRSIFDIDGGKYLSDV</sequence>
<dbReference type="AlphaFoldDB" id="A0A419QZQ7"/>
<gene>
    <name evidence="1" type="ORF">D6858_09920</name>
</gene>
<dbReference type="InterPro" id="IPR006311">
    <property type="entry name" value="TAT_signal"/>
</dbReference>